<dbReference type="FunFam" id="1.10.510.10:FF:000156">
    <property type="entry name" value="Serine/threonine-protein kinase SIK3 homolog"/>
    <property type="match status" value="1"/>
</dbReference>
<evidence type="ECO:0000256" key="5">
    <source>
        <dbReference type="ARBA" id="ARBA00022553"/>
    </source>
</evidence>
<evidence type="ECO:0000256" key="15">
    <source>
        <dbReference type="SAM" id="MobiDB-lite"/>
    </source>
</evidence>
<dbReference type="InterPro" id="IPR008271">
    <property type="entry name" value="Ser/Thr_kinase_AS"/>
</dbReference>
<feature type="domain" description="Protein kinase" evidence="16">
    <location>
        <begin position="61"/>
        <end position="312"/>
    </location>
</feature>
<keyword evidence="4" id="KW-0723">Serine/threonine-protein kinase</keyword>
<comment type="caution">
    <text evidence="19">The sequence shown here is derived from an EMBL/GenBank/DDBJ whole genome shotgun (WGS) entry which is preliminary data.</text>
</comment>
<dbReference type="GO" id="GO:0046872">
    <property type="term" value="F:metal ion binding"/>
    <property type="evidence" value="ECO:0007669"/>
    <property type="project" value="UniProtKB-KW"/>
</dbReference>
<dbReference type="SUPFAM" id="SSF103243">
    <property type="entry name" value="KA1-like"/>
    <property type="match status" value="1"/>
</dbReference>
<accession>A0A4S2LQW7</accession>
<evidence type="ECO:0000256" key="8">
    <source>
        <dbReference type="ARBA" id="ARBA00022741"/>
    </source>
</evidence>
<dbReference type="PROSITE" id="PS50030">
    <property type="entry name" value="UBA"/>
    <property type="match status" value="1"/>
</dbReference>
<feature type="region of interest" description="Disordered" evidence="15">
    <location>
        <begin position="891"/>
        <end position="937"/>
    </location>
</feature>
<dbReference type="Gene3D" id="3.30.310.80">
    <property type="entry name" value="Kinase associated domain 1, KA1"/>
    <property type="match status" value="1"/>
</dbReference>
<dbReference type="GO" id="GO:0005737">
    <property type="term" value="C:cytoplasm"/>
    <property type="evidence" value="ECO:0007669"/>
    <property type="project" value="TreeGrafter"/>
</dbReference>
<dbReference type="Proteomes" id="UP000308267">
    <property type="component" value="Unassembled WGS sequence"/>
</dbReference>
<evidence type="ECO:0000256" key="9">
    <source>
        <dbReference type="ARBA" id="ARBA00022777"/>
    </source>
</evidence>
<feature type="region of interest" description="Disordered" evidence="15">
    <location>
        <begin position="377"/>
        <end position="532"/>
    </location>
</feature>
<keyword evidence="11" id="KW-0460">Magnesium</keyword>
<feature type="binding site" evidence="14">
    <location>
        <position position="90"/>
    </location>
    <ligand>
        <name>ATP</name>
        <dbReference type="ChEBI" id="CHEBI:30616"/>
    </ligand>
</feature>
<keyword evidence="8 14" id="KW-0547">Nucleotide-binding</keyword>
<keyword evidence="20" id="KW-1185">Reference proteome</keyword>
<dbReference type="InterPro" id="IPR011009">
    <property type="entry name" value="Kinase-like_dom_sf"/>
</dbReference>
<feature type="domain" description="UBA" evidence="17">
    <location>
        <begin position="331"/>
        <end position="371"/>
    </location>
</feature>
<keyword evidence="10 14" id="KW-0067">ATP-binding</keyword>
<evidence type="ECO:0000256" key="4">
    <source>
        <dbReference type="ARBA" id="ARBA00022527"/>
    </source>
</evidence>
<evidence type="ECO:0000256" key="11">
    <source>
        <dbReference type="ARBA" id="ARBA00022842"/>
    </source>
</evidence>
<gene>
    <name evidence="19" type="ORF">CRM22_005803</name>
</gene>
<dbReference type="CDD" id="cd14337">
    <property type="entry name" value="UBA_MARK_Par1"/>
    <property type="match status" value="1"/>
</dbReference>
<dbReference type="InterPro" id="IPR028375">
    <property type="entry name" value="KA1/Ssp2_C"/>
</dbReference>
<dbReference type="GO" id="GO:0000226">
    <property type="term" value="P:microtubule cytoskeleton organization"/>
    <property type="evidence" value="ECO:0007669"/>
    <property type="project" value="TreeGrafter"/>
</dbReference>
<evidence type="ECO:0000313" key="19">
    <source>
        <dbReference type="EMBL" id="TGZ65586.1"/>
    </source>
</evidence>
<feature type="region of interest" description="Disordered" evidence="15">
    <location>
        <begin position="1"/>
        <end position="46"/>
    </location>
</feature>
<dbReference type="SMART" id="SM00220">
    <property type="entry name" value="S_TKc"/>
    <property type="match status" value="1"/>
</dbReference>
<dbReference type="PANTHER" id="PTHR24346">
    <property type="entry name" value="MAP/MICROTUBULE AFFINITY-REGULATING KINASE"/>
    <property type="match status" value="1"/>
</dbReference>
<evidence type="ECO:0000256" key="12">
    <source>
        <dbReference type="ARBA" id="ARBA00047899"/>
    </source>
</evidence>
<reference evidence="19 20" key="1">
    <citation type="journal article" date="2019" name="BMC Genomics">
        <title>New insights from Opisthorchis felineus genome: update on genomics of the epidemiologically important liver flukes.</title>
        <authorList>
            <person name="Ershov N.I."/>
            <person name="Mordvinov V.A."/>
            <person name="Prokhortchouk E.B."/>
            <person name="Pakharukova M.Y."/>
            <person name="Gunbin K.V."/>
            <person name="Ustyantsev K."/>
            <person name="Genaev M.A."/>
            <person name="Blinov A.G."/>
            <person name="Mazur A."/>
            <person name="Boulygina E."/>
            <person name="Tsygankova S."/>
            <person name="Khrameeva E."/>
            <person name="Chekanov N."/>
            <person name="Fan G."/>
            <person name="Xiao A."/>
            <person name="Zhang H."/>
            <person name="Xu X."/>
            <person name="Yang H."/>
            <person name="Solovyev V."/>
            <person name="Lee S.M."/>
            <person name="Liu X."/>
            <person name="Afonnikov D.A."/>
            <person name="Skryabin K.G."/>
        </authorList>
    </citation>
    <scope>NUCLEOTIDE SEQUENCE [LARGE SCALE GENOMIC DNA]</scope>
    <source>
        <strain evidence="19">AK-0245</strain>
        <tissue evidence="19">Whole organism</tissue>
    </source>
</reference>
<dbReference type="SMART" id="SM00165">
    <property type="entry name" value="UBA"/>
    <property type="match status" value="1"/>
</dbReference>
<organism evidence="19 20">
    <name type="scientific">Opisthorchis felineus</name>
    <dbReference type="NCBI Taxonomy" id="147828"/>
    <lineage>
        <taxon>Eukaryota</taxon>
        <taxon>Metazoa</taxon>
        <taxon>Spiralia</taxon>
        <taxon>Lophotrochozoa</taxon>
        <taxon>Platyhelminthes</taxon>
        <taxon>Trematoda</taxon>
        <taxon>Digenea</taxon>
        <taxon>Opisthorchiida</taxon>
        <taxon>Opisthorchiata</taxon>
        <taxon>Opisthorchiidae</taxon>
        <taxon>Opisthorchis</taxon>
    </lineage>
</organism>
<dbReference type="InterPro" id="IPR000719">
    <property type="entry name" value="Prot_kinase_dom"/>
</dbReference>
<evidence type="ECO:0000256" key="7">
    <source>
        <dbReference type="ARBA" id="ARBA00022723"/>
    </source>
</evidence>
<dbReference type="FunFam" id="1.10.8.10:FF:000005">
    <property type="entry name" value="Non-specific serine/threonine protein kinase"/>
    <property type="match status" value="1"/>
</dbReference>
<comment type="catalytic activity">
    <reaction evidence="12">
        <text>L-threonyl-[protein] + ATP = O-phospho-L-threonyl-[protein] + ADP + H(+)</text>
        <dbReference type="Rhea" id="RHEA:46608"/>
        <dbReference type="Rhea" id="RHEA-COMP:11060"/>
        <dbReference type="Rhea" id="RHEA-COMP:11605"/>
        <dbReference type="ChEBI" id="CHEBI:15378"/>
        <dbReference type="ChEBI" id="CHEBI:30013"/>
        <dbReference type="ChEBI" id="CHEBI:30616"/>
        <dbReference type="ChEBI" id="CHEBI:61977"/>
        <dbReference type="ChEBI" id="CHEBI:456216"/>
        <dbReference type="EC" id="2.7.11.1"/>
    </reaction>
</comment>
<dbReference type="PROSITE" id="PS00108">
    <property type="entry name" value="PROTEIN_KINASE_ST"/>
    <property type="match status" value="1"/>
</dbReference>
<dbReference type="InterPro" id="IPR009060">
    <property type="entry name" value="UBA-like_sf"/>
</dbReference>
<feature type="domain" description="KA1" evidence="18">
    <location>
        <begin position="993"/>
        <end position="1042"/>
    </location>
</feature>
<dbReference type="AlphaFoldDB" id="A0A4S2LQW7"/>
<sequence length="1042" mass="117592">MRMPEMLSDFPVPPPMPTTTMSASINQSSSKTELQSNGLVRDASRLSRRKSKYERALLGRYRLGRTIGTGNFAKVKLATHLLTDREVAIKIIEKAELSSSSRRKLSREVNLMKVLDHPNIIKLLEIIDTEKIMYLVMEYASGGELYEYISKHGRMTEKVAREKFRQILSAVEYCHQKHIIHRDLKMENLLLDTDMNIKLADFGFANEFEDGKKLNTFCGSPPYAAPELFRGKEYTGPEVDVWSLGVILFKLVSGTLPFDGHSLSELRERVLRGRYRIPFYMSTECEKLLKKMLVLNPSKRHTLQSIMNDPWVNLNYDDNPLTPYVETKSETTDPNRIEQLMSMGFGLNAIVSSLKNNNFDEITATYNLLERRCSVDEQRSENGHEPPHKLHNGSRTPTPPKITVSKLAATFVSNPCQSPPPSPETSSPTLDSSEKQTPSSMASLEPPDSPPSPKLIQLPAAPRMPSEDEPSARPFERKISIKREYAENKKSVEKTADTAVKSNTPRPVTTYELHLSPPGVPTRDQPVEPSPKHWYPSGGYLLRNGTIQSTAPNGAVRNGSIHNDLIIERAYASKLGTENSRPKVGQTPSVAENKPVECVYKSAVPNTAPRDQQNTKLFPSSAVQHRLPEYLPNVTSFGRFAPMRQTIHAYRPEIEIRPESPGVAESKDSPAVQPRINLSKIDAEESLALEEVHDSPKSKGLLRSLTSRFTKRYSPYRIDIETEEDSEMLPKQDAPDQRRSEMAYVNEHEWPNSTSQRVAYVGGRHTECDINHTESSQPTQHEIPSDIPTYAVSDHSSAIRDTREPHDRTPAGFFRSVAQRFSRRTYNKPGFTVGYERMLRLDELEYLLLKYNTNGSAGSTPSDYPGSRTSNVSLKSKDSALNSTAMPQSILDSVRQAPPKFRSNTDTPSPRVRRSVSWHKPKQETDPMDVPPAASQTNDQIKPRVFRFTWSMKATSKRPADEILQEVKRVLDRFGYSYDQQHRYLLLCEDKSHPCATRPVSWELEICGVPRLNVNGIRFKKISGTSVACKSIVTNIFNNLNI</sequence>
<evidence type="ECO:0000256" key="14">
    <source>
        <dbReference type="PROSITE-ProRule" id="PRU10141"/>
    </source>
</evidence>
<dbReference type="InterPro" id="IPR001772">
    <property type="entry name" value="KA1_dom"/>
</dbReference>
<name>A0A4S2LQW7_OPIFE</name>
<keyword evidence="5" id="KW-0597">Phosphoprotein</keyword>
<evidence type="ECO:0000256" key="2">
    <source>
        <dbReference type="ARBA" id="ARBA00006234"/>
    </source>
</evidence>
<protein>
    <recommendedName>
        <fullName evidence="3">non-specific serine/threonine protein kinase</fullName>
        <ecNumber evidence="3">2.7.11.1</ecNumber>
    </recommendedName>
</protein>
<dbReference type="PROSITE" id="PS50011">
    <property type="entry name" value="PROTEIN_KINASE_DOM"/>
    <property type="match status" value="1"/>
</dbReference>
<dbReference type="GO" id="GO:0035556">
    <property type="term" value="P:intracellular signal transduction"/>
    <property type="evidence" value="ECO:0007669"/>
    <property type="project" value="TreeGrafter"/>
</dbReference>
<comment type="similarity">
    <text evidence="2">Belongs to the protein kinase superfamily. CAMK Ser/Thr protein kinase family. SNF1 subfamily.</text>
</comment>
<dbReference type="InterPro" id="IPR015940">
    <property type="entry name" value="UBA"/>
</dbReference>
<dbReference type="PROSITE" id="PS00107">
    <property type="entry name" value="PROTEIN_KINASE_ATP"/>
    <property type="match status" value="1"/>
</dbReference>
<dbReference type="Gene3D" id="1.10.8.10">
    <property type="entry name" value="DNA helicase RuvA subunit, C-terminal domain"/>
    <property type="match status" value="1"/>
</dbReference>
<dbReference type="OrthoDB" id="504170at2759"/>
<dbReference type="EC" id="2.7.11.1" evidence="3"/>
<comment type="catalytic activity">
    <reaction evidence="13">
        <text>L-seryl-[protein] + ATP = O-phospho-L-seryl-[protein] + ADP + H(+)</text>
        <dbReference type="Rhea" id="RHEA:17989"/>
        <dbReference type="Rhea" id="RHEA-COMP:9863"/>
        <dbReference type="Rhea" id="RHEA-COMP:11604"/>
        <dbReference type="ChEBI" id="CHEBI:15378"/>
        <dbReference type="ChEBI" id="CHEBI:29999"/>
        <dbReference type="ChEBI" id="CHEBI:30616"/>
        <dbReference type="ChEBI" id="CHEBI:83421"/>
        <dbReference type="ChEBI" id="CHEBI:456216"/>
        <dbReference type="EC" id="2.7.11.1"/>
    </reaction>
</comment>
<feature type="region of interest" description="Disordered" evidence="15">
    <location>
        <begin position="855"/>
        <end position="874"/>
    </location>
</feature>
<dbReference type="FunFam" id="3.30.200.20:FF:000003">
    <property type="entry name" value="Non-specific serine/threonine protein kinase"/>
    <property type="match status" value="1"/>
</dbReference>
<dbReference type="Gene3D" id="1.10.510.10">
    <property type="entry name" value="Transferase(Phosphotransferase) domain 1"/>
    <property type="match status" value="1"/>
</dbReference>
<dbReference type="SUPFAM" id="SSF46934">
    <property type="entry name" value="UBA-like"/>
    <property type="match status" value="1"/>
</dbReference>
<dbReference type="FunFam" id="3.30.310.80:FF:000011">
    <property type="entry name" value="Non-specific serine/threonine protein kinase"/>
    <property type="match status" value="1"/>
</dbReference>
<dbReference type="Pfam" id="PF02149">
    <property type="entry name" value="KA1"/>
    <property type="match status" value="1"/>
</dbReference>
<evidence type="ECO:0000256" key="3">
    <source>
        <dbReference type="ARBA" id="ARBA00012513"/>
    </source>
</evidence>
<feature type="compositionally biased region" description="Basic residues" evidence="15">
    <location>
        <begin position="911"/>
        <end position="920"/>
    </location>
</feature>
<dbReference type="EMBL" id="SJOL01006484">
    <property type="protein sequence ID" value="TGZ65586.1"/>
    <property type="molecule type" value="Genomic_DNA"/>
</dbReference>
<evidence type="ECO:0000259" key="16">
    <source>
        <dbReference type="PROSITE" id="PS50011"/>
    </source>
</evidence>
<evidence type="ECO:0000256" key="6">
    <source>
        <dbReference type="ARBA" id="ARBA00022679"/>
    </source>
</evidence>
<feature type="compositionally biased region" description="Basic and acidic residues" evidence="15">
    <location>
        <begin position="470"/>
        <end position="496"/>
    </location>
</feature>
<evidence type="ECO:0000313" key="20">
    <source>
        <dbReference type="Proteomes" id="UP000308267"/>
    </source>
</evidence>
<dbReference type="SUPFAM" id="SSF56112">
    <property type="entry name" value="Protein kinase-like (PK-like)"/>
    <property type="match status" value="1"/>
</dbReference>
<dbReference type="GO" id="GO:0005524">
    <property type="term" value="F:ATP binding"/>
    <property type="evidence" value="ECO:0007669"/>
    <property type="project" value="UniProtKB-UniRule"/>
</dbReference>
<dbReference type="Gene3D" id="3.30.200.20">
    <property type="entry name" value="Phosphorylase Kinase, domain 1"/>
    <property type="match status" value="1"/>
</dbReference>
<evidence type="ECO:0000259" key="18">
    <source>
        <dbReference type="PROSITE" id="PS50032"/>
    </source>
</evidence>
<dbReference type="GO" id="GO:0106310">
    <property type="term" value="F:protein serine kinase activity"/>
    <property type="evidence" value="ECO:0007669"/>
    <property type="project" value="RHEA"/>
</dbReference>
<comment type="cofactor">
    <cofactor evidence="1">
        <name>Mg(2+)</name>
        <dbReference type="ChEBI" id="CHEBI:18420"/>
    </cofactor>
</comment>
<keyword evidence="9" id="KW-0418">Kinase</keyword>
<keyword evidence="6" id="KW-0808">Transferase</keyword>
<dbReference type="GO" id="GO:0050321">
    <property type="term" value="F:tau-protein kinase activity"/>
    <property type="evidence" value="ECO:0007669"/>
    <property type="project" value="TreeGrafter"/>
</dbReference>
<dbReference type="PROSITE" id="PS50032">
    <property type="entry name" value="KA1"/>
    <property type="match status" value="1"/>
</dbReference>
<dbReference type="PANTHER" id="PTHR24346:SF82">
    <property type="entry name" value="KP78A-RELATED"/>
    <property type="match status" value="1"/>
</dbReference>
<proteinExistence type="inferred from homology"/>
<evidence type="ECO:0000259" key="17">
    <source>
        <dbReference type="PROSITE" id="PS50030"/>
    </source>
</evidence>
<evidence type="ECO:0000256" key="10">
    <source>
        <dbReference type="ARBA" id="ARBA00022840"/>
    </source>
</evidence>
<dbReference type="InterPro" id="IPR017441">
    <property type="entry name" value="Protein_kinase_ATP_BS"/>
</dbReference>
<dbReference type="STRING" id="147828.A0A4S2LQW7"/>
<evidence type="ECO:0000256" key="1">
    <source>
        <dbReference type="ARBA" id="ARBA00001946"/>
    </source>
</evidence>
<feature type="compositionally biased region" description="Polar residues" evidence="15">
    <location>
        <begin position="22"/>
        <end position="38"/>
    </location>
</feature>
<feature type="compositionally biased region" description="Basic and acidic residues" evidence="15">
    <location>
        <begin position="377"/>
        <end position="388"/>
    </location>
</feature>
<dbReference type="Pfam" id="PF00069">
    <property type="entry name" value="Pkinase"/>
    <property type="match status" value="1"/>
</dbReference>
<evidence type="ECO:0000256" key="13">
    <source>
        <dbReference type="ARBA" id="ARBA00048679"/>
    </source>
</evidence>
<keyword evidence="7" id="KW-0479">Metal-binding</keyword>